<evidence type="ECO:0000256" key="4">
    <source>
        <dbReference type="PIRSR" id="PIRSR006806-1"/>
    </source>
</evidence>
<comment type="similarity">
    <text evidence="1 5">Belongs to the 5-formyltetrahydrofolate cyclo-ligase family.</text>
</comment>
<feature type="binding site" evidence="4">
    <location>
        <begin position="3"/>
        <end position="7"/>
    </location>
    <ligand>
        <name>ATP</name>
        <dbReference type="ChEBI" id="CHEBI:30616"/>
    </ligand>
</feature>
<keyword evidence="5" id="KW-0460">Magnesium</keyword>
<dbReference type="PANTHER" id="PTHR23407:SF1">
    <property type="entry name" value="5-FORMYLTETRAHYDROFOLATE CYCLO-LIGASE"/>
    <property type="match status" value="1"/>
</dbReference>
<keyword evidence="2 4" id="KW-0547">Nucleotide-binding</keyword>
<comment type="cofactor">
    <cofactor evidence="5">
        <name>Mg(2+)</name>
        <dbReference type="ChEBI" id="CHEBI:18420"/>
    </cofactor>
</comment>
<dbReference type="GO" id="GO:0035999">
    <property type="term" value="P:tetrahydrofolate interconversion"/>
    <property type="evidence" value="ECO:0007669"/>
    <property type="project" value="TreeGrafter"/>
</dbReference>
<evidence type="ECO:0000256" key="2">
    <source>
        <dbReference type="ARBA" id="ARBA00022741"/>
    </source>
</evidence>
<dbReference type="GO" id="GO:0030272">
    <property type="term" value="F:5-formyltetrahydrofolate cyclo-ligase activity"/>
    <property type="evidence" value="ECO:0007669"/>
    <property type="project" value="UniProtKB-EC"/>
</dbReference>
<organism evidence="8">
    <name type="scientific">Staphylococcus schleiferi</name>
    <dbReference type="NCBI Taxonomy" id="1295"/>
    <lineage>
        <taxon>Bacteria</taxon>
        <taxon>Bacillati</taxon>
        <taxon>Bacillota</taxon>
        <taxon>Bacilli</taxon>
        <taxon>Bacillales</taxon>
        <taxon>Staphylococcaceae</taxon>
        <taxon>Staphylococcus</taxon>
    </lineage>
</organism>
<dbReference type="EMBL" id="UHEF01000001">
    <property type="protein sequence ID" value="SUM88766.1"/>
    <property type="molecule type" value="Genomic_DNA"/>
</dbReference>
<keyword evidence="5" id="KW-0479">Metal-binding</keyword>
<dbReference type="AlphaFoldDB" id="A0A7Z7QPF3"/>
<evidence type="ECO:0000256" key="5">
    <source>
        <dbReference type="RuleBase" id="RU361279"/>
    </source>
</evidence>
<dbReference type="GO" id="GO:0005524">
    <property type="term" value="F:ATP binding"/>
    <property type="evidence" value="ECO:0007669"/>
    <property type="project" value="UniProtKB-KW"/>
</dbReference>
<evidence type="ECO:0000313" key="9">
    <source>
        <dbReference type="Proteomes" id="UP000264146"/>
    </source>
</evidence>
<evidence type="ECO:0000313" key="8">
    <source>
        <dbReference type="EMBL" id="SUM88766.1"/>
    </source>
</evidence>
<reference evidence="7 10" key="1">
    <citation type="submission" date="2018-01" db="EMBL/GenBank/DDBJ databases">
        <title>Complete genome sequence of Staphylococcus Scheliferi isolated from human.</title>
        <authorList>
            <person name="Abouelkhair M.A."/>
            <person name="Bemis D.A."/>
            <person name="Kania S.A."/>
        </authorList>
    </citation>
    <scope>NUCLEOTIDE SEQUENCE [LARGE SCALE GENOMIC DNA]</scope>
    <source>
        <strain evidence="7 10">ATCC 43808</strain>
    </source>
</reference>
<evidence type="ECO:0000313" key="7">
    <source>
        <dbReference type="EMBL" id="NHA34217.1"/>
    </source>
</evidence>
<dbReference type="GO" id="GO:0046872">
    <property type="term" value="F:metal ion binding"/>
    <property type="evidence" value="ECO:0007669"/>
    <property type="project" value="UniProtKB-KW"/>
</dbReference>
<keyword evidence="8" id="KW-0436">Ligase</keyword>
<comment type="catalytic activity">
    <reaction evidence="5">
        <text>(6S)-5-formyl-5,6,7,8-tetrahydrofolate + ATP = (6R)-5,10-methenyltetrahydrofolate + ADP + phosphate</text>
        <dbReference type="Rhea" id="RHEA:10488"/>
        <dbReference type="ChEBI" id="CHEBI:30616"/>
        <dbReference type="ChEBI" id="CHEBI:43474"/>
        <dbReference type="ChEBI" id="CHEBI:57455"/>
        <dbReference type="ChEBI" id="CHEBI:57457"/>
        <dbReference type="ChEBI" id="CHEBI:456216"/>
        <dbReference type="EC" id="6.3.3.2"/>
    </reaction>
</comment>
<dbReference type="GeneID" id="93790008"/>
<dbReference type="EC" id="6.3.3.2" evidence="5"/>
<dbReference type="EMBL" id="LR962863">
    <property type="protein sequence ID" value="CAD7359655.1"/>
    <property type="molecule type" value="Genomic_DNA"/>
</dbReference>
<dbReference type="RefSeq" id="WP_016425179.1">
    <property type="nucleotide sequence ID" value="NZ_CABKRV010000001.1"/>
</dbReference>
<dbReference type="PIRSF" id="PIRSF006806">
    <property type="entry name" value="FTHF_cligase"/>
    <property type="match status" value="1"/>
</dbReference>
<dbReference type="InterPro" id="IPR002698">
    <property type="entry name" value="FTHF_cligase"/>
</dbReference>
<evidence type="ECO:0000256" key="3">
    <source>
        <dbReference type="ARBA" id="ARBA00022840"/>
    </source>
</evidence>
<dbReference type="PANTHER" id="PTHR23407">
    <property type="entry name" value="ATPASE INHIBITOR/5-FORMYLTETRAHYDROFOLATE CYCLO-LIGASE"/>
    <property type="match status" value="1"/>
</dbReference>
<dbReference type="InterPro" id="IPR024185">
    <property type="entry name" value="FTHF_cligase-like_sf"/>
</dbReference>
<sequence length="179" mass="20794">MNKKSLRLETLNKMKSLSPQQKCVADEWLFQQLIAHPKYQHANRIGIVMSMPHEINTDPIILHALQNDKLVFVPSTEYQQKKMVFQQLFDLNQVDMDERGIRYVKHQTPINHSLDLVIVPGVVFNQNGYRIGYGGGYFDRFLSKYQPVNLSLVYDIQMTDLMTVEPHDYPVSELIIAET</sequence>
<dbReference type="Gene3D" id="3.40.50.10420">
    <property type="entry name" value="NagB/RpiA/CoA transferase-like"/>
    <property type="match status" value="1"/>
</dbReference>
<proteinExistence type="inferred from homology"/>
<dbReference type="SUPFAM" id="SSF100950">
    <property type="entry name" value="NagB/RpiA/CoA transferase-like"/>
    <property type="match status" value="1"/>
</dbReference>
<feature type="binding site" evidence="4">
    <location>
        <position position="49"/>
    </location>
    <ligand>
        <name>substrate</name>
    </ligand>
</feature>
<dbReference type="Proteomes" id="UP000264146">
    <property type="component" value="Chromosome"/>
</dbReference>
<keyword evidence="10" id="KW-1185">Reference proteome</keyword>
<name>A0A7Z7QPF3_STASC</name>
<dbReference type="Proteomes" id="UP000572988">
    <property type="component" value="Unassembled WGS sequence"/>
</dbReference>
<evidence type="ECO:0000313" key="10">
    <source>
        <dbReference type="Proteomes" id="UP000572988"/>
    </source>
</evidence>
<dbReference type="Pfam" id="PF01812">
    <property type="entry name" value="5-FTHF_cyc-lig"/>
    <property type="match status" value="1"/>
</dbReference>
<keyword evidence="3 4" id="KW-0067">ATP-binding</keyword>
<dbReference type="InterPro" id="IPR037171">
    <property type="entry name" value="NagB/RpiA_transferase-like"/>
</dbReference>
<dbReference type="NCBIfam" id="TIGR02727">
    <property type="entry name" value="MTHFS_bact"/>
    <property type="match status" value="1"/>
</dbReference>
<evidence type="ECO:0000313" key="6">
    <source>
        <dbReference type="EMBL" id="CAD7359655.1"/>
    </source>
</evidence>
<protein>
    <recommendedName>
        <fullName evidence="5">5-formyltetrahydrofolate cyclo-ligase</fullName>
        <ecNumber evidence="5">6.3.3.2</ecNumber>
    </recommendedName>
</protein>
<reference evidence="8" key="2">
    <citation type="submission" date="2018-06" db="EMBL/GenBank/DDBJ databases">
        <authorList>
            <consortium name="Pathogen Informatics"/>
            <person name="Doyle S."/>
        </authorList>
    </citation>
    <scope>NUCLEOTIDE SEQUENCE [LARGE SCALE GENOMIC DNA]</scope>
    <source>
        <strain evidence="8">NCTC12218</strain>
    </source>
</reference>
<dbReference type="EMBL" id="POVK01000019">
    <property type="protein sequence ID" value="NHA34217.1"/>
    <property type="molecule type" value="Genomic_DNA"/>
</dbReference>
<gene>
    <name evidence="8" type="primary">yqgN_1</name>
    <name evidence="7" type="ORF">C1O36_06750</name>
    <name evidence="8" type="ORF">NCTC12218_01312</name>
</gene>
<reference evidence="6 9" key="3">
    <citation type="submission" date="2020-11" db="EMBL/GenBank/DDBJ databases">
        <authorList>
            <consortium name="Pathogen Informatics"/>
        </authorList>
    </citation>
    <scope>NUCLEOTIDE SEQUENCE [LARGE SCALE GENOMIC DNA]</scope>
    <source>
        <strain evidence="6 9">NCTC12218</strain>
    </source>
</reference>
<dbReference type="GO" id="GO:0009396">
    <property type="term" value="P:folic acid-containing compound biosynthetic process"/>
    <property type="evidence" value="ECO:0007669"/>
    <property type="project" value="TreeGrafter"/>
</dbReference>
<accession>A0A7Z7QPF3</accession>
<feature type="binding site" evidence="4">
    <location>
        <position position="54"/>
    </location>
    <ligand>
        <name>substrate</name>
    </ligand>
</feature>
<evidence type="ECO:0000256" key="1">
    <source>
        <dbReference type="ARBA" id="ARBA00010638"/>
    </source>
</evidence>